<evidence type="ECO:0000256" key="2">
    <source>
        <dbReference type="ARBA" id="ARBA00022491"/>
    </source>
</evidence>
<dbReference type="Gene3D" id="1.10.10.160">
    <property type="match status" value="1"/>
</dbReference>
<dbReference type="InterPro" id="IPR006200">
    <property type="entry name" value="LexA"/>
</dbReference>
<dbReference type="SUPFAM" id="SSF51306">
    <property type="entry name" value="LexA/Signal peptidase"/>
    <property type="match status" value="1"/>
</dbReference>
<keyword evidence="8 15" id="KW-0068">Autocatalytic cleavage</keyword>
<keyword evidence="4" id="KW-0547">Nucleotide-binding</keyword>
<dbReference type="Gene3D" id="3.40.50.300">
    <property type="entry name" value="P-loop containing nucleotide triphosphate hydrolases"/>
    <property type="match status" value="1"/>
</dbReference>
<dbReference type="Proteomes" id="UP001189143">
    <property type="component" value="Unassembled WGS sequence"/>
</dbReference>
<dbReference type="InterPro" id="IPR039418">
    <property type="entry name" value="LexA-like"/>
</dbReference>
<evidence type="ECO:0000256" key="1">
    <source>
        <dbReference type="ARBA" id="ARBA00007484"/>
    </source>
</evidence>
<evidence type="ECO:0000259" key="17">
    <source>
        <dbReference type="Pfam" id="PF00717"/>
    </source>
</evidence>
<dbReference type="GO" id="GO:0004252">
    <property type="term" value="F:serine-type endopeptidase activity"/>
    <property type="evidence" value="ECO:0007669"/>
    <property type="project" value="InterPro"/>
</dbReference>
<evidence type="ECO:0000256" key="3">
    <source>
        <dbReference type="ARBA" id="ARBA00022705"/>
    </source>
</evidence>
<evidence type="ECO:0000256" key="6">
    <source>
        <dbReference type="ARBA" id="ARBA00022801"/>
    </source>
</evidence>
<keyword evidence="13" id="KW-0234">DNA repair</keyword>
<dbReference type="GO" id="GO:0003677">
    <property type="term" value="F:DNA binding"/>
    <property type="evidence" value="ECO:0007669"/>
    <property type="project" value="UniProtKB-KW"/>
</dbReference>
<keyword evidence="11" id="KW-0238">DNA-binding</keyword>
<dbReference type="InterPro" id="IPR050077">
    <property type="entry name" value="LexA_repressor"/>
</dbReference>
<comment type="caution">
    <text evidence="19">The sequence shown here is derived from an EMBL/GenBank/DDBJ whole genome shotgun (WGS) entry which is preliminary data.</text>
</comment>
<dbReference type="STRING" id="137838.GCA_001458595_02365"/>
<dbReference type="InterPro" id="IPR036286">
    <property type="entry name" value="LexA/Signal_pep-like_sf"/>
</dbReference>
<dbReference type="Gene3D" id="2.10.109.10">
    <property type="entry name" value="Umud Fragment, subunit A"/>
    <property type="match status" value="1"/>
</dbReference>
<dbReference type="InterPro" id="IPR027417">
    <property type="entry name" value="P-loop_NTPase"/>
</dbReference>
<evidence type="ECO:0000256" key="13">
    <source>
        <dbReference type="ARBA" id="ARBA00023204"/>
    </source>
</evidence>
<dbReference type="EMBL" id="CAMTCP010000233">
    <property type="protein sequence ID" value="CAI3610153.1"/>
    <property type="molecule type" value="Genomic_DNA"/>
</dbReference>
<evidence type="ECO:0000313" key="19">
    <source>
        <dbReference type="EMBL" id="PEG30990.1"/>
    </source>
</evidence>
<dbReference type="GO" id="GO:0006281">
    <property type="term" value="P:DNA repair"/>
    <property type="evidence" value="ECO:0007669"/>
    <property type="project" value="UniProtKB-KW"/>
</dbReference>
<evidence type="ECO:0000256" key="5">
    <source>
        <dbReference type="ARBA" id="ARBA00022763"/>
    </source>
</evidence>
<evidence type="ECO:0000313" key="18">
    <source>
        <dbReference type="EMBL" id="CAI3610153.1"/>
    </source>
</evidence>
<dbReference type="PANTHER" id="PTHR33516">
    <property type="entry name" value="LEXA REPRESSOR"/>
    <property type="match status" value="1"/>
</dbReference>
<dbReference type="Pfam" id="PF00717">
    <property type="entry name" value="Peptidase_S24"/>
    <property type="match status" value="1"/>
</dbReference>
<reference evidence="18" key="2">
    <citation type="submission" date="2022-10" db="EMBL/GenBank/DDBJ databases">
        <authorList>
            <person name="Aires J."/>
            <person name="Mesa V."/>
        </authorList>
    </citation>
    <scope>NUCLEOTIDE SEQUENCE</scope>
    <source>
        <strain evidence="18">Clostridium neonatale JD116</strain>
    </source>
</reference>
<dbReference type="GO" id="GO:0004386">
    <property type="term" value="F:helicase activity"/>
    <property type="evidence" value="ECO:0007669"/>
    <property type="project" value="UniProtKB-KW"/>
</dbReference>
<keyword evidence="9" id="KW-0067">ATP-binding</keyword>
<accession>A0A2A7MHE4</accession>
<dbReference type="OrthoDB" id="9787585at2"/>
<keyword evidence="3" id="KW-0235">DNA replication</keyword>
<dbReference type="InterPro" id="IPR013986">
    <property type="entry name" value="DExx_box_DNA_helicase_dom_sf"/>
</dbReference>
<proteinExistence type="inferred from homology"/>
<evidence type="ECO:0000313" key="20">
    <source>
        <dbReference type="Proteomes" id="UP000220840"/>
    </source>
</evidence>
<dbReference type="GO" id="GO:0006260">
    <property type="term" value="P:DNA replication"/>
    <property type="evidence" value="ECO:0007669"/>
    <property type="project" value="UniProtKB-KW"/>
</dbReference>
<keyword evidence="7" id="KW-0347">Helicase</keyword>
<dbReference type="PRINTS" id="PR00726">
    <property type="entry name" value="LEXASERPTASE"/>
</dbReference>
<evidence type="ECO:0000256" key="11">
    <source>
        <dbReference type="ARBA" id="ARBA00023125"/>
    </source>
</evidence>
<feature type="domain" description="UvrD-like helicase ATP-binding" evidence="16">
    <location>
        <begin position="4"/>
        <end position="264"/>
    </location>
</feature>
<dbReference type="InterPro" id="IPR015927">
    <property type="entry name" value="Peptidase_S24_S26A/B/C"/>
</dbReference>
<name>A0A2A7MHE4_9CLOT</name>
<evidence type="ECO:0000256" key="7">
    <source>
        <dbReference type="ARBA" id="ARBA00022806"/>
    </source>
</evidence>
<dbReference type="AlphaFoldDB" id="A0A2A7MHE4"/>
<protein>
    <submittedName>
        <fullName evidence="18">Regulator</fullName>
    </submittedName>
    <submittedName>
        <fullName evidence="19">Repressor LexA</fullName>
    </submittedName>
</protein>
<evidence type="ECO:0000256" key="10">
    <source>
        <dbReference type="ARBA" id="ARBA00023015"/>
    </source>
</evidence>
<dbReference type="EMBL" id="PDCJ01000001">
    <property type="protein sequence ID" value="PEG30990.1"/>
    <property type="molecule type" value="Genomic_DNA"/>
</dbReference>
<dbReference type="InterPro" id="IPR006197">
    <property type="entry name" value="Peptidase_S24_LexA"/>
</dbReference>
<evidence type="ECO:0000256" key="8">
    <source>
        <dbReference type="ARBA" id="ARBA00022813"/>
    </source>
</evidence>
<dbReference type="Proteomes" id="UP000220840">
    <property type="component" value="Unassembled WGS sequence"/>
</dbReference>
<keyword evidence="6 15" id="KW-0378">Hydrolase</keyword>
<evidence type="ECO:0000256" key="14">
    <source>
        <dbReference type="ARBA" id="ARBA00023236"/>
    </source>
</evidence>
<sequence length="486" mass="57515">MEFNSRQAKIIKSKPNGYNMIKGKSKSGKTTTILNRIPFLLKSYCLAENDSILMIVPFEESLKKSERIYNNIESEKYYQESFFEKDTKKHFRINTIEKLAFEYISVSNKEFINEYKIIDELEKKEILLDIIKNIKIKRFDKIENIDFLIQEIKYIKSFNYDLEEYQNSNRKKLYNINIKKNSEERKNIFKIYTFYEKSLKKLKKFDIEDLYILALKEAKNNLDMKYTHIIMDDAQEFTKVQIEFLKELYCEKSYSSFTFIIGQKDIKNELSYLSKNRSFSQLSLNFKGKTRILSEIYNFDALSESKEILSEDKMIDESLELDKIEYIDLKRNVVHKFIQDAFNNKEIYIEDNEKEEKEENLEEIPVFNEIAAGSPIIMNDSIEDFYYLPKQWIRRSNNVFILKIKGDSMINKNINDGDYVVISKEPSANNNDIVAVEFSGEATLKTLKIKDNNIIFVPENEKYEPIVVGEYDEFNILGVAIGIIKK</sequence>
<evidence type="ECO:0000256" key="4">
    <source>
        <dbReference type="ARBA" id="ARBA00022741"/>
    </source>
</evidence>
<evidence type="ECO:0000256" key="15">
    <source>
        <dbReference type="RuleBase" id="RU003991"/>
    </source>
</evidence>
<keyword evidence="20" id="KW-1185">Reference proteome</keyword>
<keyword evidence="10" id="KW-0805">Transcription regulation</keyword>
<dbReference type="NCBIfam" id="TIGR00498">
    <property type="entry name" value="lexA"/>
    <property type="match status" value="1"/>
</dbReference>
<organism evidence="19 20">
    <name type="scientific">Clostridium neonatale</name>
    <dbReference type="NCBI Taxonomy" id="137838"/>
    <lineage>
        <taxon>Bacteria</taxon>
        <taxon>Bacillati</taxon>
        <taxon>Bacillota</taxon>
        <taxon>Clostridia</taxon>
        <taxon>Eubacteriales</taxon>
        <taxon>Clostridiaceae</taxon>
        <taxon>Clostridium</taxon>
    </lineage>
</organism>
<keyword evidence="2" id="KW-0678">Repressor</keyword>
<reference evidence="19 20" key="1">
    <citation type="submission" date="2017-10" db="EMBL/GenBank/DDBJ databases">
        <title>Effective Description of Clostridium neonatale sp. nov. linked to necrotizing enterocolitis in neonates and a clarification of species assignable to the genus Clostridium (Prazmowski 1880) emend. Lawson and Rainey 2016.</title>
        <authorList>
            <person name="Bernard K."/>
            <person name="Burdz T."/>
            <person name="Wiebe D."/>
            <person name="Balcewich B."/>
            <person name="Alfa M."/>
            <person name="Bernier A.-M."/>
        </authorList>
    </citation>
    <scope>NUCLEOTIDE SEQUENCE [LARGE SCALE GENOMIC DNA]</scope>
    <source>
        <strain evidence="19 20">LCDC99A005</strain>
    </source>
</reference>
<comment type="similarity">
    <text evidence="1 15">Belongs to the peptidase S24 family.</text>
</comment>
<dbReference type="SUPFAM" id="SSF52540">
    <property type="entry name" value="P-loop containing nucleoside triphosphate hydrolases"/>
    <property type="match status" value="1"/>
</dbReference>
<keyword evidence="12" id="KW-0804">Transcription</keyword>
<dbReference type="CDD" id="cd06529">
    <property type="entry name" value="S24_LexA-like"/>
    <property type="match status" value="1"/>
</dbReference>
<dbReference type="Pfam" id="PF00580">
    <property type="entry name" value="UvrD-helicase"/>
    <property type="match status" value="1"/>
</dbReference>
<gene>
    <name evidence="19" type="primary">lexA</name>
    <name evidence="18" type="ORF">CNEO2_360044</name>
    <name evidence="19" type="ORF">CQ394_04500</name>
</gene>
<feature type="domain" description="Peptidase S24/S26A/S26B/S26C" evidence="17">
    <location>
        <begin position="365"/>
        <end position="481"/>
    </location>
</feature>
<evidence type="ECO:0000259" key="16">
    <source>
        <dbReference type="Pfam" id="PF00580"/>
    </source>
</evidence>
<evidence type="ECO:0000256" key="12">
    <source>
        <dbReference type="ARBA" id="ARBA00023163"/>
    </source>
</evidence>
<dbReference type="RefSeq" id="WP_058295154.1">
    <property type="nucleotide sequence ID" value="NZ_CAKJVD010000020.1"/>
</dbReference>
<keyword evidence="5" id="KW-0227">DNA damage</keyword>
<dbReference type="InterPro" id="IPR014016">
    <property type="entry name" value="UvrD-like_ATP-bd"/>
</dbReference>
<dbReference type="PANTHER" id="PTHR33516:SF2">
    <property type="entry name" value="LEXA REPRESSOR-RELATED"/>
    <property type="match status" value="1"/>
</dbReference>
<evidence type="ECO:0000256" key="9">
    <source>
        <dbReference type="ARBA" id="ARBA00022840"/>
    </source>
</evidence>
<dbReference type="GO" id="GO:0045892">
    <property type="term" value="P:negative regulation of DNA-templated transcription"/>
    <property type="evidence" value="ECO:0007669"/>
    <property type="project" value="InterPro"/>
</dbReference>
<keyword evidence="14" id="KW-0742">SOS response</keyword>
<dbReference type="GO" id="GO:0005524">
    <property type="term" value="F:ATP binding"/>
    <property type="evidence" value="ECO:0007669"/>
    <property type="project" value="UniProtKB-KW"/>
</dbReference>
<dbReference type="GO" id="GO:0009432">
    <property type="term" value="P:SOS response"/>
    <property type="evidence" value="ECO:0007669"/>
    <property type="project" value="UniProtKB-KW"/>
</dbReference>